<dbReference type="PANTHER" id="PTHR23077:SF171">
    <property type="entry name" value="NUCLEAR VALOSIN-CONTAINING PROTEIN-LIKE"/>
    <property type="match status" value="1"/>
</dbReference>
<dbReference type="RefSeq" id="WP_159399936.1">
    <property type="nucleotide sequence ID" value="NZ_CP016279.1"/>
</dbReference>
<dbReference type="SUPFAM" id="SSF52540">
    <property type="entry name" value="P-loop containing nucleoside triphosphate hydrolases"/>
    <property type="match status" value="1"/>
</dbReference>
<sequence length="688" mass="77820">MADIRYLAEEIHDVRDWIKIAGQALLTLENKDSPDFPSFIRSKDSGSPPDPDKSEPAKTSTHRSFAALIDFLRFLTEERKKENEPEKGEKEARDLAVRLIKGYYDKIGSEDIKRYRGDNPSTFRDGHLLLALARLNMARTLLDIGPPDAEFKKVIGEMSAAIAEDIRKTRFSIDEQSRHLFHDYITLFAVRAADTVGSTYKDESIVAEITDLYPNLARTVHQGILAQLGAYHAQDASRFDPAELAFRICLLHRLDEHGFAQIGGPTLSVIKEAQSLNGSWPTARRVFLQNHQINGRMGELHVGSNDIALALAVILCGEINRGRGENVPLMLDVLHRAFLNAKASISDLGDRKGWSSDRTRPQDHVESWTTAVVLSFFDRYHTALRRLRQREILGKYPSVTYADADAFQWPDLTPSIRSDPSDPGAERTFTVRDPTASRKLNAKITEKFLSPVKDSPVRRPKNISLLLSGPPGTGKTRLVEEMAKSLNWPLLTLSPPDFLQGGLEKFEVSSAKIFDDLQKLRRVVVLFDECEDFFRRRETETTAAVSERTMGAFITAGMLPRLVLLREQGWLIFALSTNISIDQLDPAVIRPGRFDFEQYLPHPSQSAQKEYIRTEGLDEGLAKLLENVLGNWTEREQERGQQDYQPVSFRILDELIAFLKSKEDASEEELEREIRRRMSPGPPRLTDS</sequence>
<organism evidence="5 6">
    <name type="scientific">Streptomyces griseochromogenes</name>
    <dbReference type="NCBI Taxonomy" id="68214"/>
    <lineage>
        <taxon>Bacteria</taxon>
        <taxon>Bacillati</taxon>
        <taxon>Actinomycetota</taxon>
        <taxon>Actinomycetes</taxon>
        <taxon>Kitasatosporales</taxon>
        <taxon>Streptomycetaceae</taxon>
        <taxon>Streptomyces</taxon>
    </lineage>
</organism>
<evidence type="ECO:0000313" key="6">
    <source>
        <dbReference type="Proteomes" id="UP001519309"/>
    </source>
</evidence>
<feature type="region of interest" description="Disordered" evidence="3">
    <location>
        <begin position="663"/>
        <end position="688"/>
    </location>
</feature>
<proteinExistence type="predicted"/>
<dbReference type="InterPro" id="IPR003593">
    <property type="entry name" value="AAA+_ATPase"/>
</dbReference>
<dbReference type="Pfam" id="PF00004">
    <property type="entry name" value="AAA"/>
    <property type="match status" value="1"/>
</dbReference>
<dbReference type="InterPro" id="IPR027417">
    <property type="entry name" value="P-loop_NTPase"/>
</dbReference>
<feature type="region of interest" description="Disordered" evidence="3">
    <location>
        <begin position="36"/>
        <end position="61"/>
    </location>
</feature>
<evidence type="ECO:0000256" key="3">
    <source>
        <dbReference type="SAM" id="MobiDB-lite"/>
    </source>
</evidence>
<dbReference type="InterPro" id="IPR050168">
    <property type="entry name" value="AAA_ATPase_domain"/>
</dbReference>
<dbReference type="InterPro" id="IPR003959">
    <property type="entry name" value="ATPase_AAA_core"/>
</dbReference>
<evidence type="ECO:0000313" key="5">
    <source>
        <dbReference type="EMBL" id="MBP2056647.1"/>
    </source>
</evidence>
<dbReference type="EMBL" id="JAGGLP010000055">
    <property type="protein sequence ID" value="MBP2056647.1"/>
    <property type="molecule type" value="Genomic_DNA"/>
</dbReference>
<accession>A0ABS4MAD9</accession>
<gene>
    <name evidence="5" type="ORF">J2Z21_009666</name>
</gene>
<keyword evidence="6" id="KW-1185">Reference proteome</keyword>
<evidence type="ECO:0000259" key="4">
    <source>
        <dbReference type="SMART" id="SM00382"/>
    </source>
</evidence>
<dbReference type="Gene3D" id="3.40.50.300">
    <property type="entry name" value="P-loop containing nucleotide triphosphate hydrolases"/>
    <property type="match status" value="1"/>
</dbReference>
<feature type="domain" description="AAA+ ATPase" evidence="4">
    <location>
        <begin position="461"/>
        <end position="604"/>
    </location>
</feature>
<evidence type="ECO:0000256" key="1">
    <source>
        <dbReference type="ARBA" id="ARBA00022741"/>
    </source>
</evidence>
<evidence type="ECO:0000256" key="2">
    <source>
        <dbReference type="ARBA" id="ARBA00022840"/>
    </source>
</evidence>
<dbReference type="SMART" id="SM00382">
    <property type="entry name" value="AAA"/>
    <property type="match status" value="1"/>
</dbReference>
<dbReference type="CDD" id="cd19481">
    <property type="entry name" value="RecA-like_protease"/>
    <property type="match status" value="1"/>
</dbReference>
<name>A0ABS4MAD9_9ACTN</name>
<comment type="caution">
    <text evidence="5">The sequence shown here is derived from an EMBL/GenBank/DDBJ whole genome shotgun (WGS) entry which is preliminary data.</text>
</comment>
<dbReference type="Proteomes" id="UP001519309">
    <property type="component" value="Unassembled WGS sequence"/>
</dbReference>
<keyword evidence="2" id="KW-0067">ATP-binding</keyword>
<dbReference type="PANTHER" id="PTHR23077">
    <property type="entry name" value="AAA-FAMILY ATPASE"/>
    <property type="match status" value="1"/>
</dbReference>
<protein>
    <recommendedName>
        <fullName evidence="4">AAA+ ATPase domain-containing protein</fullName>
    </recommendedName>
</protein>
<reference evidence="5 6" key="1">
    <citation type="submission" date="2021-03" db="EMBL/GenBank/DDBJ databases">
        <title>Genomic Encyclopedia of Type Strains, Phase IV (KMG-IV): sequencing the most valuable type-strain genomes for metagenomic binning, comparative biology and taxonomic classification.</title>
        <authorList>
            <person name="Goeker M."/>
        </authorList>
    </citation>
    <scope>NUCLEOTIDE SEQUENCE [LARGE SCALE GENOMIC DNA]</scope>
    <source>
        <strain evidence="5 6">DSM 40499</strain>
    </source>
</reference>
<keyword evidence="1" id="KW-0547">Nucleotide-binding</keyword>